<sequence>MEILLRIIEEDEKPVLASLFNYYMYEFSDLTRSKLQPDGSYIRNTELIDRYWQKENHYPYFILADEEIAGFVFIRHYPSEDGVFDIDQFFVLKRFARMGIGSAAFKRSLELFPGKWIVRVMKENERGFLFWNSAVGAVTGGNFRHSFELDDGVEMHFFRFSVRG</sequence>
<dbReference type="InterPro" id="IPR016181">
    <property type="entry name" value="Acyl_CoA_acyltransferase"/>
</dbReference>
<organism evidence="2 3">
    <name type="scientific">Sessilibacter corallicola</name>
    <dbReference type="NCBI Taxonomy" id="2904075"/>
    <lineage>
        <taxon>Bacteria</taxon>
        <taxon>Pseudomonadati</taxon>
        <taxon>Pseudomonadota</taxon>
        <taxon>Gammaproteobacteria</taxon>
        <taxon>Cellvibrionales</taxon>
        <taxon>Cellvibrionaceae</taxon>
        <taxon>Sessilibacter</taxon>
    </lineage>
</organism>
<name>A0ABQ0A6I4_9GAMM</name>
<feature type="domain" description="N-acetyltransferase" evidence="1">
    <location>
        <begin position="3"/>
        <end position="160"/>
    </location>
</feature>
<protein>
    <recommendedName>
        <fullName evidence="1">N-acetyltransferase domain-containing protein</fullName>
    </recommendedName>
</protein>
<dbReference type="Pfam" id="PF00583">
    <property type="entry name" value="Acetyltransf_1"/>
    <property type="match status" value="1"/>
</dbReference>
<dbReference type="EMBL" id="BAABWN010000003">
    <property type="protein sequence ID" value="GAA6167231.1"/>
    <property type="molecule type" value="Genomic_DNA"/>
</dbReference>
<reference evidence="2 3" key="1">
    <citation type="submission" date="2024-04" db="EMBL/GenBank/DDBJ databases">
        <title>Draft genome sequence of Sessilibacter corallicola NBRC 116591.</title>
        <authorList>
            <person name="Miyakawa T."/>
            <person name="Kusuya Y."/>
            <person name="Miura T."/>
        </authorList>
    </citation>
    <scope>NUCLEOTIDE SEQUENCE [LARGE SCALE GENOMIC DNA]</scope>
    <source>
        <strain evidence="2 3">KU-00831-HH</strain>
    </source>
</reference>
<comment type="caution">
    <text evidence="2">The sequence shown here is derived from an EMBL/GenBank/DDBJ whole genome shotgun (WGS) entry which is preliminary data.</text>
</comment>
<dbReference type="SUPFAM" id="SSF55729">
    <property type="entry name" value="Acyl-CoA N-acyltransferases (Nat)"/>
    <property type="match status" value="1"/>
</dbReference>
<dbReference type="CDD" id="cd04301">
    <property type="entry name" value="NAT_SF"/>
    <property type="match status" value="1"/>
</dbReference>
<proteinExistence type="predicted"/>
<keyword evidence="3" id="KW-1185">Reference proteome</keyword>
<dbReference type="PROSITE" id="PS51186">
    <property type="entry name" value="GNAT"/>
    <property type="match status" value="1"/>
</dbReference>
<evidence type="ECO:0000313" key="2">
    <source>
        <dbReference type="EMBL" id="GAA6167231.1"/>
    </source>
</evidence>
<accession>A0ABQ0A6I4</accession>
<gene>
    <name evidence="2" type="ORF">NBRC116591_10410</name>
</gene>
<dbReference type="RefSeq" id="WP_353301936.1">
    <property type="nucleotide sequence ID" value="NZ_BAABWN010000003.1"/>
</dbReference>
<evidence type="ECO:0000259" key="1">
    <source>
        <dbReference type="PROSITE" id="PS51186"/>
    </source>
</evidence>
<evidence type="ECO:0000313" key="3">
    <source>
        <dbReference type="Proteomes" id="UP001465153"/>
    </source>
</evidence>
<dbReference type="Gene3D" id="3.40.630.30">
    <property type="match status" value="1"/>
</dbReference>
<dbReference type="Proteomes" id="UP001465153">
    <property type="component" value="Unassembled WGS sequence"/>
</dbReference>
<dbReference type="InterPro" id="IPR000182">
    <property type="entry name" value="GNAT_dom"/>
</dbReference>